<organism evidence="1 2">
    <name type="scientific">Crenobacter cavernae</name>
    <dbReference type="NCBI Taxonomy" id="2290923"/>
    <lineage>
        <taxon>Bacteria</taxon>
        <taxon>Pseudomonadati</taxon>
        <taxon>Pseudomonadota</taxon>
        <taxon>Betaproteobacteria</taxon>
        <taxon>Neisseriales</taxon>
        <taxon>Neisseriaceae</taxon>
        <taxon>Crenobacter</taxon>
    </lineage>
</organism>
<dbReference type="Proteomes" id="UP000254537">
    <property type="component" value="Chromosome"/>
</dbReference>
<dbReference type="EMBL" id="CP031337">
    <property type="protein sequence ID" value="AXK40689.1"/>
    <property type="molecule type" value="Genomic_DNA"/>
</dbReference>
<accession>A0A345Y9T7</accession>
<evidence type="ECO:0000313" key="2">
    <source>
        <dbReference type="Proteomes" id="UP000254537"/>
    </source>
</evidence>
<reference evidence="1 2" key="1">
    <citation type="submission" date="2018-07" db="EMBL/GenBank/DDBJ databases">
        <title>Crenobacter cavernae sp. nov., isolated from a karst cave.</title>
        <authorList>
            <person name="Zhu H."/>
        </authorList>
    </citation>
    <scope>NUCLEOTIDE SEQUENCE [LARGE SCALE GENOMIC DNA]</scope>
    <source>
        <strain evidence="1 2">K1W11S-77</strain>
    </source>
</reference>
<proteinExistence type="predicted"/>
<dbReference type="AlphaFoldDB" id="A0A345Y9T7"/>
<dbReference type="KEGG" id="ccah:DWG20_15360"/>
<gene>
    <name evidence="1" type="ORF">DWG20_15360</name>
</gene>
<name>A0A345Y9T7_9NEIS</name>
<sequence>MERQQAHALNALIDRDSAVFTLENVAMALDELAAAAALVDGSSSLDAYQSVLFMAGRIATTAARAVNFEREQLSGARS</sequence>
<evidence type="ECO:0000313" key="1">
    <source>
        <dbReference type="EMBL" id="AXK40689.1"/>
    </source>
</evidence>
<protein>
    <submittedName>
        <fullName evidence="1">Uncharacterized protein</fullName>
    </submittedName>
</protein>